<keyword evidence="1" id="KW-0472">Membrane</keyword>
<accession>A0AA47KIP7</accession>
<proteinExistence type="predicted"/>
<evidence type="ECO:0000256" key="1">
    <source>
        <dbReference type="SAM" id="Phobius"/>
    </source>
</evidence>
<dbReference type="InterPro" id="IPR021367">
    <property type="entry name" value="DUF2982"/>
</dbReference>
<evidence type="ECO:0000313" key="3">
    <source>
        <dbReference type="Proteomes" id="UP001164748"/>
    </source>
</evidence>
<feature type="transmembrane region" description="Helical" evidence="1">
    <location>
        <begin position="43"/>
        <end position="60"/>
    </location>
</feature>
<name>A0AA47KIP7_9GAMM</name>
<dbReference type="Proteomes" id="UP001164748">
    <property type="component" value="Chromosome"/>
</dbReference>
<gene>
    <name evidence="2" type="ORF">N8M53_06980</name>
</gene>
<keyword evidence="1" id="KW-1133">Transmembrane helix</keyword>
<sequence>MDALKTIKIYPPQFEAARWSMLAAMAVAFGLICFFLVQPTLSIGQGLLGLIAIIAIFYAINQLLQRAQLSFSLSFMHLQHHSFRGGWALKWRNIEAIGIPHLHQQGLGEPLPWVGIKIKRYDALLDSISLRMVTHIVMTQRALLITAYRRGDHKPSKPLEDMMFDDTPYRGKNGVLYKGLMAMLANRMRYTRELLGYDLFISEDLLDRPLEDFVGVARRYLAAASSDD</sequence>
<feature type="transmembrane region" description="Helical" evidence="1">
    <location>
        <begin position="21"/>
        <end position="37"/>
    </location>
</feature>
<organism evidence="2 3">
    <name type="scientific">Salinivibrio kushneri</name>
    <dbReference type="NCBI Taxonomy" id="1908198"/>
    <lineage>
        <taxon>Bacteria</taxon>
        <taxon>Pseudomonadati</taxon>
        <taxon>Pseudomonadota</taxon>
        <taxon>Gammaproteobacteria</taxon>
        <taxon>Vibrionales</taxon>
        <taxon>Vibrionaceae</taxon>
        <taxon>Salinivibrio</taxon>
    </lineage>
</organism>
<reference evidence="2" key="1">
    <citation type="submission" date="2022-09" db="EMBL/GenBank/DDBJ databases">
        <authorList>
            <person name="Li Z.-J."/>
        </authorList>
    </citation>
    <scope>NUCLEOTIDE SEQUENCE</scope>
    <source>
        <strain evidence="2">TGB11</strain>
    </source>
</reference>
<dbReference type="EMBL" id="CP114588">
    <property type="protein sequence ID" value="WBA07616.1"/>
    <property type="molecule type" value="Genomic_DNA"/>
</dbReference>
<dbReference type="RefSeq" id="WP_269578253.1">
    <property type="nucleotide sequence ID" value="NZ_CP114588.1"/>
</dbReference>
<dbReference type="Pfam" id="PF11201">
    <property type="entry name" value="DUF2982"/>
    <property type="match status" value="1"/>
</dbReference>
<keyword evidence="1" id="KW-0812">Transmembrane</keyword>
<evidence type="ECO:0000313" key="2">
    <source>
        <dbReference type="EMBL" id="WBA07616.1"/>
    </source>
</evidence>
<protein>
    <submittedName>
        <fullName evidence="2">DUF2982 domain-containing protein</fullName>
    </submittedName>
</protein>
<dbReference type="AlphaFoldDB" id="A0AA47KIP7"/>